<evidence type="ECO:0000313" key="2">
    <source>
        <dbReference type="Proteomes" id="UP001056012"/>
    </source>
</evidence>
<organism evidence="1 2">
    <name type="scientific">Curvularia clavata</name>
    <dbReference type="NCBI Taxonomy" id="95742"/>
    <lineage>
        <taxon>Eukaryota</taxon>
        <taxon>Fungi</taxon>
        <taxon>Dikarya</taxon>
        <taxon>Ascomycota</taxon>
        <taxon>Pezizomycotina</taxon>
        <taxon>Dothideomycetes</taxon>
        <taxon>Pleosporomycetidae</taxon>
        <taxon>Pleosporales</taxon>
        <taxon>Pleosporineae</taxon>
        <taxon>Pleosporaceae</taxon>
        <taxon>Curvularia</taxon>
    </lineage>
</organism>
<keyword evidence="2" id="KW-1185">Reference proteome</keyword>
<dbReference type="EMBL" id="CP089275">
    <property type="protein sequence ID" value="USP75513.1"/>
    <property type="molecule type" value="Genomic_DNA"/>
</dbReference>
<reference evidence="1" key="1">
    <citation type="submission" date="2021-12" db="EMBL/GenBank/DDBJ databases">
        <title>Curvularia clavata genome.</title>
        <authorList>
            <person name="Cao Y."/>
        </authorList>
    </citation>
    <scope>NUCLEOTIDE SEQUENCE</scope>
    <source>
        <strain evidence="1">Yc1106</strain>
    </source>
</reference>
<dbReference type="AlphaFoldDB" id="A0A9Q8Z7Y4"/>
<evidence type="ECO:0000313" key="1">
    <source>
        <dbReference type="EMBL" id="USP75513.1"/>
    </source>
</evidence>
<proteinExistence type="predicted"/>
<sequence length="153" mass="17535">MAKERRINHSGSRGLFDDVDDTYCTEVHELQQTTKEARMAERIARRKPSESKLSHLFAKVLHRTDKREGFERFDDSKEDLSKGIAIAVNGQVMRGEAPMYQNRGEIPNTYRNRGWDTGAVESLWLKECGMIRIKSDNPGGCHIVAKPFILRDN</sequence>
<dbReference type="Proteomes" id="UP001056012">
    <property type="component" value="Chromosome 2"/>
</dbReference>
<accession>A0A9Q8Z7Y4</accession>
<protein>
    <submittedName>
        <fullName evidence="1">Uncharacterized protein</fullName>
    </submittedName>
</protein>
<dbReference type="OrthoDB" id="3755201at2759"/>
<name>A0A9Q8Z7Y4_CURCL</name>
<dbReference type="VEuPathDB" id="FungiDB:yc1106_02787"/>
<gene>
    <name evidence="1" type="ORF">yc1106_02787</name>
</gene>